<evidence type="ECO:0000313" key="4">
    <source>
        <dbReference type="Proteomes" id="UP000469325"/>
    </source>
</evidence>
<dbReference type="InterPro" id="IPR024534">
    <property type="entry name" value="JetD_C"/>
</dbReference>
<dbReference type="EMBL" id="VUNC01000004">
    <property type="protein sequence ID" value="MST72769.1"/>
    <property type="molecule type" value="Genomic_DNA"/>
</dbReference>
<organism evidence="3 4">
    <name type="scientific">Olsenella porci</name>
    <dbReference type="NCBI Taxonomy" id="2652279"/>
    <lineage>
        <taxon>Bacteria</taxon>
        <taxon>Bacillati</taxon>
        <taxon>Actinomycetota</taxon>
        <taxon>Coriobacteriia</taxon>
        <taxon>Coriobacteriales</taxon>
        <taxon>Atopobiaceae</taxon>
        <taxon>Olsenella</taxon>
    </lineage>
</organism>
<feature type="compositionally biased region" description="Low complexity" evidence="1">
    <location>
        <begin position="192"/>
        <end position="208"/>
    </location>
</feature>
<gene>
    <name evidence="3" type="ORF">FYJ68_06580</name>
</gene>
<dbReference type="Proteomes" id="UP000469325">
    <property type="component" value="Unassembled WGS sequence"/>
</dbReference>
<evidence type="ECO:0000259" key="2">
    <source>
        <dbReference type="Pfam" id="PF09983"/>
    </source>
</evidence>
<accession>A0A6N7XS62</accession>
<evidence type="ECO:0000313" key="3">
    <source>
        <dbReference type="EMBL" id="MST72769.1"/>
    </source>
</evidence>
<protein>
    <submittedName>
        <fullName evidence="3">DUF2399 domain-containing protein</fullName>
    </submittedName>
</protein>
<feature type="region of interest" description="Disordered" evidence="1">
    <location>
        <begin position="96"/>
        <end position="255"/>
    </location>
</feature>
<reference evidence="3 4" key="1">
    <citation type="submission" date="2019-08" db="EMBL/GenBank/DDBJ databases">
        <title>In-depth cultivation of the pig gut microbiome towards novel bacterial diversity and tailored functional studies.</title>
        <authorList>
            <person name="Wylensek D."/>
            <person name="Hitch T.C.A."/>
            <person name="Clavel T."/>
        </authorList>
    </citation>
    <scope>NUCLEOTIDE SEQUENCE [LARGE SCALE GENOMIC DNA]</scope>
    <source>
        <strain evidence="3 4">CA-Schmier-601-WT-1</strain>
    </source>
</reference>
<dbReference type="RefSeq" id="WP_154435234.1">
    <property type="nucleotide sequence ID" value="NZ_VUNC01000004.1"/>
</dbReference>
<feature type="compositionally biased region" description="Acidic residues" evidence="1">
    <location>
        <begin position="147"/>
        <end position="156"/>
    </location>
</feature>
<dbReference type="AlphaFoldDB" id="A0A6N7XS62"/>
<feature type="compositionally biased region" description="Basic residues" evidence="1">
    <location>
        <begin position="218"/>
        <end position="229"/>
    </location>
</feature>
<dbReference type="Pfam" id="PF09983">
    <property type="entry name" value="JetD_C"/>
    <property type="match status" value="1"/>
</dbReference>
<feature type="compositionally biased region" description="Polar residues" evidence="1">
    <location>
        <begin position="175"/>
        <end position="190"/>
    </location>
</feature>
<evidence type="ECO:0000256" key="1">
    <source>
        <dbReference type="SAM" id="MobiDB-lite"/>
    </source>
</evidence>
<sequence>MSRKLNAQERADIEAIRDALCKAMSPAQRSLASGIASGLVRSRGKRVTEKDLDLILGKYEDTEAGKGLRDLVKSEALGPAEDGDGFELAVHGVVEEDEADAQAADEAEAQTQAGDAGERPEDGDPEPVSPAETADVTAADGAPDAADAADGDDDCQAETSQPEAAGPSPVGGAPSSDQGEANESPSQATPSAGDQAAPKADAAPAQDGVKPAREGGRHSRRSPRRLRKRGRDEDSVQGKPAGTGSGPNAERSLSHVPYVRRGGEADVEAREKILQLDQRFWLNGWLLSHPSAYTMYEPELKAINEALSDGMLPGDITRRQLAYQMGGDEKFFEYGSDGFKLLRAMGVEDIVRHRPMPKADLIFHAPRRRKHMRVLVTENLDPWLDVHDLMYEDGRTTVLGERIHAVVLGGGTPVLERNRLALLLDSLGADSVEVLYWGDIDRAGLEIMDKLRAVLGERYPFASFVPAYRLMVQRAMERYPNPEDNEATGQINIEVGDLSLLLSGMSEEEAAYATAVIEGCRLIPQEILTRRDL</sequence>
<proteinExistence type="predicted"/>
<feature type="domain" description="Wadjet protein JetD C-terminal" evidence="2">
    <location>
        <begin position="405"/>
        <end position="458"/>
    </location>
</feature>
<comment type="caution">
    <text evidence="3">The sequence shown here is derived from an EMBL/GenBank/DDBJ whole genome shotgun (WGS) entry which is preliminary data.</text>
</comment>
<feature type="compositionally biased region" description="Low complexity" evidence="1">
    <location>
        <begin position="133"/>
        <end position="146"/>
    </location>
</feature>
<name>A0A6N7XS62_9ACTN</name>
<keyword evidence="4" id="KW-1185">Reference proteome</keyword>
<feature type="compositionally biased region" description="Acidic residues" evidence="1">
    <location>
        <begin position="96"/>
        <end position="108"/>
    </location>
</feature>